<gene>
    <name evidence="1" type="ORF">P9VFCI_246</name>
</gene>
<dbReference type="Proteomes" id="UP000515832">
    <property type="component" value="Segment"/>
</dbReference>
<reference evidence="1 2" key="1">
    <citation type="submission" date="2020-07" db="EMBL/GenBank/DDBJ databases">
        <title>Complete genome sequence of Rhizobium leguminosarum bacteriophage vB_RlegM_P9VFCI.</title>
        <authorList>
            <person name="Gunathilake D."/>
            <person name="Bhat S."/>
            <person name="Yost C.K."/>
            <person name="Hynes M.F."/>
        </authorList>
    </citation>
    <scope>NUCLEOTIDE SEQUENCE [LARGE SCALE GENOMIC DNA]</scope>
</reference>
<accession>A0A7G7WXA7</accession>
<evidence type="ECO:0000313" key="1">
    <source>
        <dbReference type="EMBL" id="QNH71851.1"/>
    </source>
</evidence>
<dbReference type="EMBL" id="MT778839">
    <property type="protein sequence ID" value="QNH71851.1"/>
    <property type="molecule type" value="Genomic_DNA"/>
</dbReference>
<keyword evidence="2" id="KW-1185">Reference proteome</keyword>
<proteinExistence type="predicted"/>
<protein>
    <submittedName>
        <fullName evidence="1">Uncharacterized protein</fullName>
    </submittedName>
</protein>
<evidence type="ECO:0000313" key="2">
    <source>
        <dbReference type="Proteomes" id="UP000515832"/>
    </source>
</evidence>
<name>A0A7G7WXA7_9CAUD</name>
<sequence>MIKLTDNETKLLLSFAYCEMNATNGNPTSAPSPSELHTYVWLEDRKVNDLSITSKKGVLSSLVKKELVTVSKDDEGDYLNFTDLGYETVMELIKTGAPSEEPEKKPETNSVPAVQTTIKTVNTYRIPRIAERFNTEDQFNFFRTANINFAKNENDYDFNVSDEQIEALVKAIRDSKIFSRFTAEKLTRYIVK</sequence>
<organism evidence="1 2">
    <name type="scientific">Rhizobium phage P9VFCI</name>
    <dbReference type="NCBI Taxonomy" id="2763531"/>
    <lineage>
        <taxon>Viruses</taxon>
        <taxon>Duplodnaviria</taxon>
        <taxon>Heunggongvirae</taxon>
        <taxon>Uroviricota</taxon>
        <taxon>Caudoviricetes</taxon>
        <taxon>Pootjesviridae</taxon>
        <taxon>Innesvirus</taxon>
        <taxon>Innesvirus P9VFCI</taxon>
    </lineage>
</organism>